<keyword evidence="1" id="KW-1133">Transmembrane helix</keyword>
<dbReference type="Pfam" id="PF07885">
    <property type="entry name" value="Ion_trans_2"/>
    <property type="match status" value="1"/>
</dbReference>
<evidence type="ECO:0000259" key="2">
    <source>
        <dbReference type="Pfam" id="PF07885"/>
    </source>
</evidence>
<evidence type="ECO:0000313" key="3">
    <source>
        <dbReference type="EMBL" id="MFD2759603.1"/>
    </source>
</evidence>
<organism evidence="3 4">
    <name type="scientific">Lentibacillus juripiscarius</name>
    <dbReference type="NCBI Taxonomy" id="257446"/>
    <lineage>
        <taxon>Bacteria</taxon>
        <taxon>Bacillati</taxon>
        <taxon>Bacillota</taxon>
        <taxon>Bacilli</taxon>
        <taxon>Bacillales</taxon>
        <taxon>Bacillaceae</taxon>
        <taxon>Lentibacillus</taxon>
    </lineage>
</organism>
<sequence>MDIISWIVMTAIIIIVTASIIGFIHGERFRNMRDSRFSAEIFYTLLVIYLIVIIGFALVYFILSMNHILLVENGELREVSVFGSLVHSIYFSGVTVLTIGYGDITPIGIGRLIALIQALIGYVLPAAFVLKLVQSNHKDRDRHTDML</sequence>
<keyword evidence="3" id="KW-0407">Ion channel</keyword>
<keyword evidence="4" id="KW-1185">Reference proteome</keyword>
<dbReference type="Gene3D" id="1.10.287.70">
    <property type="match status" value="1"/>
</dbReference>
<protein>
    <submittedName>
        <fullName evidence="3">Potassium channel family protein</fullName>
    </submittedName>
</protein>
<keyword evidence="1" id="KW-0472">Membrane</keyword>
<reference evidence="4" key="1">
    <citation type="journal article" date="2019" name="Int. J. Syst. Evol. Microbiol.">
        <title>The Global Catalogue of Microorganisms (GCM) 10K type strain sequencing project: providing services to taxonomists for standard genome sequencing and annotation.</title>
        <authorList>
            <consortium name="The Broad Institute Genomics Platform"/>
            <consortium name="The Broad Institute Genome Sequencing Center for Infectious Disease"/>
            <person name="Wu L."/>
            <person name="Ma J."/>
        </authorList>
    </citation>
    <scope>NUCLEOTIDE SEQUENCE [LARGE SCALE GENOMIC DNA]</scope>
    <source>
        <strain evidence="4">TISTR 1535</strain>
    </source>
</reference>
<proteinExistence type="predicted"/>
<evidence type="ECO:0000313" key="4">
    <source>
        <dbReference type="Proteomes" id="UP001597502"/>
    </source>
</evidence>
<feature type="transmembrane region" description="Helical" evidence="1">
    <location>
        <begin position="37"/>
        <end position="62"/>
    </location>
</feature>
<feature type="transmembrane region" description="Helical" evidence="1">
    <location>
        <begin position="112"/>
        <end position="133"/>
    </location>
</feature>
<feature type="transmembrane region" description="Helical" evidence="1">
    <location>
        <begin position="6"/>
        <end position="25"/>
    </location>
</feature>
<evidence type="ECO:0000256" key="1">
    <source>
        <dbReference type="SAM" id="Phobius"/>
    </source>
</evidence>
<dbReference type="Proteomes" id="UP001597502">
    <property type="component" value="Unassembled WGS sequence"/>
</dbReference>
<comment type="caution">
    <text evidence="3">The sequence shown here is derived from an EMBL/GenBank/DDBJ whole genome shotgun (WGS) entry which is preliminary data.</text>
</comment>
<gene>
    <name evidence="3" type="ORF">ACFSUO_01200</name>
</gene>
<accession>A0ABW5V1S6</accession>
<dbReference type="GO" id="GO:0034220">
    <property type="term" value="P:monoatomic ion transmembrane transport"/>
    <property type="evidence" value="ECO:0007669"/>
    <property type="project" value="UniProtKB-KW"/>
</dbReference>
<dbReference type="RefSeq" id="WP_382390248.1">
    <property type="nucleotide sequence ID" value="NZ_JBHUNA010000002.1"/>
</dbReference>
<dbReference type="InterPro" id="IPR013099">
    <property type="entry name" value="K_chnl_dom"/>
</dbReference>
<dbReference type="EMBL" id="JBHUNA010000002">
    <property type="protein sequence ID" value="MFD2759603.1"/>
    <property type="molecule type" value="Genomic_DNA"/>
</dbReference>
<feature type="transmembrane region" description="Helical" evidence="1">
    <location>
        <begin position="82"/>
        <end position="100"/>
    </location>
</feature>
<feature type="domain" description="Potassium channel" evidence="2">
    <location>
        <begin position="49"/>
        <end position="134"/>
    </location>
</feature>
<dbReference type="SUPFAM" id="SSF81324">
    <property type="entry name" value="Voltage-gated potassium channels"/>
    <property type="match status" value="1"/>
</dbReference>
<keyword evidence="1" id="KW-0812">Transmembrane</keyword>
<keyword evidence="3" id="KW-0813">Transport</keyword>
<name>A0ABW5V1S6_9BACI</name>
<keyword evidence="3" id="KW-0406">Ion transport</keyword>